<organism evidence="1 2">
    <name type="scientific">Roseburia inulinivorans DSM 16841</name>
    <dbReference type="NCBI Taxonomy" id="622312"/>
    <lineage>
        <taxon>Bacteria</taxon>
        <taxon>Bacillati</taxon>
        <taxon>Bacillota</taxon>
        <taxon>Clostridia</taxon>
        <taxon>Lachnospirales</taxon>
        <taxon>Lachnospiraceae</taxon>
        <taxon>Roseburia</taxon>
    </lineage>
</organism>
<reference evidence="1 2" key="1">
    <citation type="submission" date="2009-02" db="EMBL/GenBank/DDBJ databases">
        <authorList>
            <person name="Fulton L."/>
            <person name="Clifton S."/>
            <person name="Fulton B."/>
            <person name="Xu J."/>
            <person name="Minx P."/>
            <person name="Pepin K.H."/>
            <person name="Johnson M."/>
            <person name="Bhonagiri V."/>
            <person name="Nash W.E."/>
            <person name="Mardis E.R."/>
            <person name="Wilson R.K."/>
        </authorList>
    </citation>
    <scope>NUCLEOTIDE SEQUENCE [LARGE SCALE GENOMIC DNA]</scope>
    <source>
        <strain evidence="1 2">DSM 16841</strain>
    </source>
</reference>
<dbReference type="AlphaFoldDB" id="C0FN26"/>
<accession>C0FN26</accession>
<sequence length="42" mass="5017">MPDCSRTDRIYTGSRCFNSRLFGKEFIKKKKRMDIIDTIVMD</sequence>
<evidence type="ECO:0000313" key="2">
    <source>
        <dbReference type="Proteomes" id="UP000003561"/>
    </source>
</evidence>
<gene>
    <name evidence="1" type="ORF">ROSEINA2194_00120</name>
</gene>
<protein>
    <submittedName>
        <fullName evidence="1">Uncharacterized protein</fullName>
    </submittedName>
</protein>
<reference evidence="1 2" key="2">
    <citation type="submission" date="2009-03" db="EMBL/GenBank/DDBJ databases">
        <title>Draft genome sequence of Roseburia inulinivorans (DSM 16841).</title>
        <authorList>
            <person name="Sudarsanam P."/>
            <person name="Ley R."/>
            <person name="Guruge J."/>
            <person name="Turnbaugh P.J."/>
            <person name="Mahowald M."/>
            <person name="Liep D."/>
            <person name="Gordon J."/>
        </authorList>
    </citation>
    <scope>NUCLEOTIDE SEQUENCE [LARGE SCALE GENOMIC DNA]</scope>
    <source>
        <strain evidence="1 2">DSM 16841</strain>
    </source>
</reference>
<proteinExistence type="predicted"/>
<dbReference type="EMBL" id="ACFY01000003">
    <property type="protein sequence ID" value="EEG96097.1"/>
    <property type="molecule type" value="Genomic_DNA"/>
</dbReference>
<comment type="caution">
    <text evidence="1">The sequence shown here is derived from an EMBL/GenBank/DDBJ whole genome shotgun (WGS) entry which is preliminary data.</text>
</comment>
<name>C0FN26_9FIRM</name>
<dbReference type="Proteomes" id="UP000003561">
    <property type="component" value="Unassembled WGS sequence"/>
</dbReference>
<evidence type="ECO:0000313" key="1">
    <source>
        <dbReference type="EMBL" id="EEG96097.1"/>
    </source>
</evidence>